<gene>
    <name evidence="2" type="ORF">EV420DRAFT_1084333</name>
</gene>
<evidence type="ECO:0000313" key="3">
    <source>
        <dbReference type="Proteomes" id="UP001175211"/>
    </source>
</evidence>
<evidence type="ECO:0000256" key="1">
    <source>
        <dbReference type="SAM" id="MobiDB-lite"/>
    </source>
</evidence>
<feature type="compositionally biased region" description="Low complexity" evidence="1">
    <location>
        <begin position="111"/>
        <end position="123"/>
    </location>
</feature>
<organism evidence="2 3">
    <name type="scientific">Armillaria tabescens</name>
    <name type="common">Ringless honey mushroom</name>
    <name type="synonym">Agaricus tabescens</name>
    <dbReference type="NCBI Taxonomy" id="1929756"/>
    <lineage>
        <taxon>Eukaryota</taxon>
        <taxon>Fungi</taxon>
        <taxon>Dikarya</taxon>
        <taxon>Basidiomycota</taxon>
        <taxon>Agaricomycotina</taxon>
        <taxon>Agaricomycetes</taxon>
        <taxon>Agaricomycetidae</taxon>
        <taxon>Agaricales</taxon>
        <taxon>Marasmiineae</taxon>
        <taxon>Physalacriaceae</taxon>
        <taxon>Desarmillaria</taxon>
    </lineage>
</organism>
<dbReference type="GeneID" id="85349291"/>
<name>A0AA39MQ16_ARMTA</name>
<proteinExistence type="predicted"/>
<comment type="caution">
    <text evidence="2">The sequence shown here is derived from an EMBL/GenBank/DDBJ whole genome shotgun (WGS) entry which is preliminary data.</text>
</comment>
<dbReference type="EMBL" id="JAUEPS010000066">
    <property type="protein sequence ID" value="KAK0442053.1"/>
    <property type="molecule type" value="Genomic_DNA"/>
</dbReference>
<accession>A0AA39MQ16</accession>
<feature type="region of interest" description="Disordered" evidence="1">
    <location>
        <begin position="1"/>
        <end position="194"/>
    </location>
</feature>
<evidence type="ECO:0000313" key="2">
    <source>
        <dbReference type="EMBL" id="KAK0442053.1"/>
    </source>
</evidence>
<feature type="compositionally biased region" description="Polar residues" evidence="1">
    <location>
        <begin position="126"/>
        <end position="135"/>
    </location>
</feature>
<dbReference type="Proteomes" id="UP001175211">
    <property type="component" value="Unassembled WGS sequence"/>
</dbReference>
<feature type="compositionally biased region" description="Basic and acidic residues" evidence="1">
    <location>
        <begin position="165"/>
        <end position="174"/>
    </location>
</feature>
<protein>
    <submittedName>
        <fullName evidence="2">Uncharacterized protein</fullName>
    </submittedName>
</protein>
<reference evidence="2" key="1">
    <citation type="submission" date="2023-06" db="EMBL/GenBank/DDBJ databases">
        <authorList>
            <consortium name="Lawrence Berkeley National Laboratory"/>
            <person name="Ahrendt S."/>
            <person name="Sahu N."/>
            <person name="Indic B."/>
            <person name="Wong-Bajracharya J."/>
            <person name="Merenyi Z."/>
            <person name="Ke H.-M."/>
            <person name="Monk M."/>
            <person name="Kocsube S."/>
            <person name="Drula E."/>
            <person name="Lipzen A."/>
            <person name="Balint B."/>
            <person name="Henrissat B."/>
            <person name="Andreopoulos B."/>
            <person name="Martin F.M."/>
            <person name="Harder C.B."/>
            <person name="Rigling D."/>
            <person name="Ford K.L."/>
            <person name="Foster G.D."/>
            <person name="Pangilinan J."/>
            <person name="Papanicolaou A."/>
            <person name="Barry K."/>
            <person name="LaButti K."/>
            <person name="Viragh M."/>
            <person name="Koriabine M."/>
            <person name="Yan M."/>
            <person name="Riley R."/>
            <person name="Champramary S."/>
            <person name="Plett K.L."/>
            <person name="Tsai I.J."/>
            <person name="Slot J."/>
            <person name="Sipos G."/>
            <person name="Plett J."/>
            <person name="Nagy L.G."/>
            <person name="Grigoriev I.V."/>
        </authorList>
    </citation>
    <scope>NUCLEOTIDE SEQUENCE</scope>
    <source>
        <strain evidence="2">CCBAS 213</strain>
    </source>
</reference>
<dbReference type="AlphaFoldDB" id="A0AA39MQ16"/>
<keyword evidence="3" id="KW-1185">Reference proteome</keyword>
<sequence>MTNTDSLESDYYTKVKPNRPDIKFRRQVRHPERVVPDPKPTFTYVPGSSSEDQSKYNWDDFDAISDKYSRLGRKPKKDSTNTFSSRHWAAGPPGSVKPKPSARYPGKRPFSASSGRSKKSSGSFPKASSESTTPKPGSLSKPRPSPISVAKVPPSRVQEAQELANTHKDPDIKWPHFLSGLLNDFGHPDPNRKP</sequence>
<feature type="compositionally biased region" description="Basic and acidic residues" evidence="1">
    <location>
        <begin position="18"/>
        <end position="36"/>
    </location>
</feature>
<feature type="compositionally biased region" description="Basic and acidic residues" evidence="1">
    <location>
        <begin position="52"/>
        <end position="69"/>
    </location>
</feature>
<dbReference type="RefSeq" id="XP_060324206.1">
    <property type="nucleotide sequence ID" value="XM_060465743.1"/>
</dbReference>